<dbReference type="Proteomes" id="UP001222958">
    <property type="component" value="Unassembled WGS sequence"/>
</dbReference>
<dbReference type="AlphaFoldDB" id="A0AAP4A8R6"/>
<gene>
    <name evidence="1" type="ORF">QDQ28_14205</name>
</gene>
<reference evidence="1" key="1">
    <citation type="submission" date="2023-04" db="EMBL/GenBank/DDBJ databases">
        <title>Epidemiological investigation of Clostridium perfringens isolated from cattle.</title>
        <authorList>
            <person name="Tian R."/>
        </authorList>
    </citation>
    <scope>NUCLEOTIDE SEQUENCE</scope>
    <source>
        <strain evidence="1">ZWCP172</strain>
    </source>
</reference>
<comment type="caution">
    <text evidence="1">The sequence shown here is derived from an EMBL/GenBank/DDBJ whole genome shotgun (WGS) entry which is preliminary data.</text>
</comment>
<evidence type="ECO:0000313" key="1">
    <source>
        <dbReference type="EMBL" id="MDH2337328.1"/>
    </source>
</evidence>
<evidence type="ECO:0000313" key="2">
    <source>
        <dbReference type="Proteomes" id="UP001222958"/>
    </source>
</evidence>
<name>A0AAP4A8R6_CLOPF</name>
<organism evidence="1 2">
    <name type="scientific">Clostridium perfringens</name>
    <dbReference type="NCBI Taxonomy" id="1502"/>
    <lineage>
        <taxon>Bacteria</taxon>
        <taxon>Bacillati</taxon>
        <taxon>Bacillota</taxon>
        <taxon>Clostridia</taxon>
        <taxon>Eubacteriales</taxon>
        <taxon>Clostridiaceae</taxon>
        <taxon>Clostridium</taxon>
    </lineage>
</organism>
<dbReference type="EMBL" id="JARVUX010000012">
    <property type="protein sequence ID" value="MDH2337328.1"/>
    <property type="molecule type" value="Genomic_DNA"/>
</dbReference>
<proteinExistence type="predicted"/>
<accession>A0AAP4A8R6</accession>
<protein>
    <submittedName>
        <fullName evidence="1">Uncharacterized protein</fullName>
    </submittedName>
</protein>
<sequence length="50" mass="5690">MSRFSECVKEIITCVEEGHAVKETIEVVKENLTRSGLMEVMLKEMGKNCE</sequence>
<dbReference type="RefSeq" id="WP_279858291.1">
    <property type="nucleotide sequence ID" value="NZ_JARVUX010000012.1"/>
</dbReference>